<dbReference type="PROSITE" id="PS00211">
    <property type="entry name" value="ABC_TRANSPORTER_1"/>
    <property type="match status" value="1"/>
</dbReference>
<dbReference type="GO" id="GO:0016887">
    <property type="term" value="F:ATP hydrolysis activity"/>
    <property type="evidence" value="ECO:0007669"/>
    <property type="project" value="InterPro"/>
</dbReference>
<accession>X1B761</accession>
<dbReference type="PROSITE" id="PS50893">
    <property type="entry name" value="ABC_TRANSPORTER_2"/>
    <property type="match status" value="1"/>
</dbReference>
<feature type="non-terminal residue" evidence="2">
    <location>
        <position position="283"/>
    </location>
</feature>
<dbReference type="InterPro" id="IPR017871">
    <property type="entry name" value="ABC_transporter-like_CS"/>
</dbReference>
<organism evidence="2">
    <name type="scientific">marine sediment metagenome</name>
    <dbReference type="NCBI Taxonomy" id="412755"/>
    <lineage>
        <taxon>unclassified sequences</taxon>
        <taxon>metagenomes</taxon>
        <taxon>ecological metagenomes</taxon>
    </lineage>
</organism>
<evidence type="ECO:0000259" key="1">
    <source>
        <dbReference type="PROSITE" id="PS50893"/>
    </source>
</evidence>
<dbReference type="PANTHER" id="PTHR43038">
    <property type="entry name" value="ATP-BINDING CASSETTE, SUB-FAMILY H, MEMBER 1"/>
    <property type="match status" value="1"/>
</dbReference>
<dbReference type="EMBL" id="BART01024563">
    <property type="protein sequence ID" value="GAG90940.1"/>
    <property type="molecule type" value="Genomic_DNA"/>
</dbReference>
<feature type="domain" description="ABC transporter" evidence="1">
    <location>
        <begin position="53"/>
        <end position="282"/>
    </location>
</feature>
<proteinExistence type="predicted"/>
<feature type="non-terminal residue" evidence="2">
    <location>
        <position position="1"/>
    </location>
</feature>
<gene>
    <name evidence="2" type="ORF">S01H4_44323</name>
</gene>
<reference evidence="2" key="1">
    <citation type="journal article" date="2014" name="Front. Microbiol.">
        <title>High frequency of phylogenetically diverse reductive dehalogenase-homologous genes in deep subseafloor sedimentary metagenomes.</title>
        <authorList>
            <person name="Kawai M."/>
            <person name="Futagami T."/>
            <person name="Toyoda A."/>
            <person name="Takaki Y."/>
            <person name="Nishi S."/>
            <person name="Hori S."/>
            <person name="Arai W."/>
            <person name="Tsubouchi T."/>
            <person name="Morono Y."/>
            <person name="Uchiyama I."/>
            <person name="Ito T."/>
            <person name="Fujiyama A."/>
            <person name="Inagaki F."/>
            <person name="Takami H."/>
        </authorList>
    </citation>
    <scope>NUCLEOTIDE SEQUENCE</scope>
    <source>
        <strain evidence="2">Expedition CK06-06</strain>
    </source>
</reference>
<dbReference type="Gene3D" id="3.40.50.300">
    <property type="entry name" value="P-loop containing nucleotide triphosphate hydrolases"/>
    <property type="match status" value="2"/>
</dbReference>
<name>X1B761_9ZZZZ</name>
<dbReference type="SUPFAM" id="SSF52540">
    <property type="entry name" value="P-loop containing nucleoside triphosphate hydrolases"/>
    <property type="match status" value="2"/>
</dbReference>
<comment type="caution">
    <text evidence="2">The sequence shown here is derived from an EMBL/GenBank/DDBJ whole genome shotgun (WGS) entry which is preliminary data.</text>
</comment>
<dbReference type="PANTHER" id="PTHR43038:SF3">
    <property type="entry name" value="ABC TRANSPORTER G FAMILY MEMBER 20 ISOFORM X1"/>
    <property type="match status" value="1"/>
</dbReference>
<dbReference type="InterPro" id="IPR003439">
    <property type="entry name" value="ABC_transporter-like_ATP-bd"/>
</dbReference>
<sequence>QEKQRLSMAIGLIHNPDVLFLDEPTTGVDASKRYDILSYLKKLNQKLNTTMFIITHDLESALICDKVAILKDGRLLEFDTSQNLISSLPSEGLIARFTIEDLNEKKHWTGNVMVTGLSPEKKSNHSKILSNIGYVPQLELLNLYFELDPMVNVEVFTSTYGMNKKKAKETAEKLFKILDIPRDTWKKRVEKMSGGEKKRLSMAIGLIHNPDVLFLDEPTTGVDASKRYDILSYLKKLNQKLNTTMFIITHDLESALICDKVAILKDGRLLEFDTSQNLISSLP</sequence>
<dbReference type="InterPro" id="IPR027417">
    <property type="entry name" value="P-loop_NTPase"/>
</dbReference>
<dbReference type="AlphaFoldDB" id="X1B761"/>
<protein>
    <recommendedName>
        <fullName evidence="1">ABC transporter domain-containing protein</fullName>
    </recommendedName>
</protein>
<evidence type="ECO:0000313" key="2">
    <source>
        <dbReference type="EMBL" id="GAG90940.1"/>
    </source>
</evidence>
<dbReference type="GO" id="GO:0005524">
    <property type="term" value="F:ATP binding"/>
    <property type="evidence" value="ECO:0007669"/>
    <property type="project" value="InterPro"/>
</dbReference>
<dbReference type="Pfam" id="PF00005">
    <property type="entry name" value="ABC_tran"/>
    <property type="match status" value="1"/>
</dbReference>